<evidence type="ECO:0000313" key="2">
    <source>
        <dbReference type="Proteomes" id="UP001179121"/>
    </source>
</evidence>
<organism evidence="1 2">
    <name type="scientific">Nitrospira tepida</name>
    <dbReference type="NCBI Taxonomy" id="2973512"/>
    <lineage>
        <taxon>Bacteria</taxon>
        <taxon>Pseudomonadati</taxon>
        <taxon>Nitrospirota</taxon>
        <taxon>Nitrospiria</taxon>
        <taxon>Nitrospirales</taxon>
        <taxon>Nitrospiraceae</taxon>
        <taxon>Nitrospira</taxon>
    </lineage>
</organism>
<proteinExistence type="predicted"/>
<gene>
    <name evidence="1" type="ORF">DNFV4_00423</name>
</gene>
<reference evidence="1" key="1">
    <citation type="submission" date="2022-10" db="EMBL/GenBank/DDBJ databases">
        <authorList>
            <person name="Koch H."/>
        </authorList>
    </citation>
    <scope>NUCLEOTIDE SEQUENCE</scope>
    <source>
        <strain evidence="1">DNF</strain>
    </source>
</reference>
<keyword evidence="2" id="KW-1185">Reference proteome</keyword>
<dbReference type="KEGG" id="nti:DNFV4_00423"/>
<protein>
    <submittedName>
        <fullName evidence="1">Uncharacterized protein</fullName>
    </submittedName>
</protein>
<sequence length="155" mass="17302">MVEYGVMSLLTPPTAPQYRVTLFYGPEIASGDTARLHCVFNVKKRSWKAGIQVLVEMPAGLAAALKDRLRFDSWLERILAPMDDDARREYRHRAEDLLVIHACTCKLNAALDDGLPQENTTLGIGPLDDHLPEVFSELSESIKQQVLAELDLAAR</sequence>
<accession>A0AA86MVW9</accession>
<dbReference type="Proteomes" id="UP001179121">
    <property type="component" value="Chromosome"/>
</dbReference>
<dbReference type="EMBL" id="OX365700">
    <property type="protein sequence ID" value="CAI4030002.1"/>
    <property type="molecule type" value="Genomic_DNA"/>
</dbReference>
<evidence type="ECO:0000313" key="1">
    <source>
        <dbReference type="EMBL" id="CAI4030002.1"/>
    </source>
</evidence>
<name>A0AA86MVW9_9BACT</name>
<dbReference type="AlphaFoldDB" id="A0AA86MVW9"/>